<sequence length="109" mass="11379">MTIPVVKTAIAPNGGMPAHPAPSAVSMNVSQISVDIASPADHTVAHSTTLIQIYATSDILFYTDKSGEPFTPDFGMPLTAGAYFSFSVDAGCTLHFSAEKSALVYILEG</sequence>
<dbReference type="Proteomes" id="UP001301216">
    <property type="component" value="Unassembled WGS sequence"/>
</dbReference>
<organism evidence="1 2">
    <name type="scientific">Ochrobactrum chromiisoli</name>
    <dbReference type="NCBI Taxonomy" id="2993941"/>
    <lineage>
        <taxon>Bacteria</taxon>
        <taxon>Pseudomonadati</taxon>
        <taxon>Pseudomonadota</taxon>
        <taxon>Alphaproteobacteria</taxon>
        <taxon>Hyphomicrobiales</taxon>
        <taxon>Brucellaceae</taxon>
        <taxon>Brucella/Ochrobactrum group</taxon>
        <taxon>Ochrobactrum</taxon>
    </lineage>
</organism>
<evidence type="ECO:0000313" key="2">
    <source>
        <dbReference type="Proteomes" id="UP001301216"/>
    </source>
</evidence>
<protein>
    <submittedName>
        <fullName evidence="1">Uncharacterized protein</fullName>
    </submittedName>
</protein>
<dbReference type="RefSeq" id="WP_265983501.1">
    <property type="nucleotide sequence ID" value="NZ_JAPHAV010000001.1"/>
</dbReference>
<accession>A0ABT3QKU9</accession>
<name>A0ABT3QKU9_9HYPH</name>
<keyword evidence="2" id="KW-1185">Reference proteome</keyword>
<gene>
    <name evidence="1" type="ORF">OPR82_05545</name>
</gene>
<comment type="caution">
    <text evidence="1">The sequence shown here is derived from an EMBL/GenBank/DDBJ whole genome shotgun (WGS) entry which is preliminary data.</text>
</comment>
<evidence type="ECO:0000313" key="1">
    <source>
        <dbReference type="EMBL" id="MCX2696240.1"/>
    </source>
</evidence>
<dbReference type="EMBL" id="JAPHAV010000001">
    <property type="protein sequence ID" value="MCX2696240.1"/>
    <property type="molecule type" value="Genomic_DNA"/>
</dbReference>
<reference evidence="1 2" key="1">
    <citation type="submission" date="2022-11" db="EMBL/GenBank/DDBJ databases">
        <title>Brucella sp. YY2X, whole genome shotgun sequencing project.</title>
        <authorList>
            <person name="Yang Y."/>
        </authorList>
    </citation>
    <scope>NUCLEOTIDE SEQUENCE [LARGE SCALE GENOMIC DNA]</scope>
    <source>
        <strain evidence="1 2">YY2X</strain>
    </source>
</reference>
<proteinExistence type="predicted"/>